<dbReference type="CDD" id="cd20534">
    <property type="entry name" value="CYCLIN_CCNM_CCNQ_rpt1"/>
    <property type="match status" value="1"/>
</dbReference>
<dbReference type="Gene3D" id="1.10.472.10">
    <property type="entry name" value="Cyclin-like"/>
    <property type="match status" value="2"/>
</dbReference>
<dbReference type="GO" id="GO:0006357">
    <property type="term" value="P:regulation of transcription by RNA polymerase II"/>
    <property type="evidence" value="ECO:0007669"/>
    <property type="project" value="InterPro"/>
</dbReference>
<dbReference type="AlphaFoldDB" id="A0A0G4IYJ5"/>
<dbReference type="EMBL" id="OVEO01000002">
    <property type="protein sequence ID" value="SPQ94059.1"/>
    <property type="molecule type" value="Genomic_DNA"/>
</dbReference>
<keyword evidence="1" id="KW-0195">Cyclin</keyword>
<dbReference type="EMBL" id="CDSF01000101">
    <property type="protein sequence ID" value="CEP00438.1"/>
    <property type="molecule type" value="Genomic_DNA"/>
</dbReference>
<sequence>MKPADEGSVIRFQATTLIQDVGIRLQVPQMTIATAQTIFHRFFAKEPLADHDPMDIAQTCLFVAGKSQETPRRLRDVINTVYRYRNPDLPPLEVADPFWQMKEHLIESERLVLRVIAFDVDVVPPHAYAVHFLRDLRASNDLANCTLSILNDSCRIPLCLHYEPHVIACGAMYLATELLSVRPGDGDDEWFPNYGAHRAEVEDICHQLLGMYESVRMPANPADADSAQPTGRDNEPFSTPDLNNDIWERRMSR</sequence>
<dbReference type="Proteomes" id="UP000039324">
    <property type="component" value="Unassembled WGS sequence"/>
</dbReference>
<feature type="region of interest" description="Disordered" evidence="2">
    <location>
        <begin position="219"/>
        <end position="253"/>
    </location>
</feature>
<proteinExistence type="inferred from homology"/>
<dbReference type="PIRSF" id="PIRSF036580">
    <property type="entry name" value="Cyclin_L"/>
    <property type="match status" value="1"/>
</dbReference>
<dbReference type="STRING" id="37360.A0A0G4IYJ5"/>
<dbReference type="OMA" id="MYDMMKY"/>
<dbReference type="Proteomes" id="UP000290189">
    <property type="component" value="Unassembled WGS sequence"/>
</dbReference>
<gene>
    <name evidence="4" type="ORF">PBRA_001492</name>
    <name evidence="5" type="ORF">PLBR_LOCUS1274</name>
</gene>
<evidence type="ECO:0000313" key="6">
    <source>
        <dbReference type="Proteomes" id="UP000039324"/>
    </source>
</evidence>
<accession>A0A0G4IYJ5</accession>
<dbReference type="InterPro" id="IPR043198">
    <property type="entry name" value="Cyclin/Ssn8"/>
</dbReference>
<dbReference type="InterPro" id="IPR048055">
    <property type="entry name" value="Cyclin-Q_first_cyclin_box"/>
</dbReference>
<protein>
    <recommendedName>
        <fullName evidence="3">Cyclin-like domain-containing protein</fullName>
    </recommendedName>
</protein>
<reference evidence="4 6" key="1">
    <citation type="submission" date="2015-02" db="EMBL/GenBank/DDBJ databases">
        <authorList>
            <person name="Chooi Y.-H."/>
        </authorList>
    </citation>
    <scope>NUCLEOTIDE SEQUENCE [LARGE SCALE GENOMIC DNA]</scope>
    <source>
        <strain evidence="4">E3</strain>
    </source>
</reference>
<name>A0A0G4IYJ5_PLABS</name>
<keyword evidence="6" id="KW-1185">Reference proteome</keyword>
<organism evidence="4 6">
    <name type="scientific">Plasmodiophora brassicae</name>
    <name type="common">Clubroot disease agent</name>
    <dbReference type="NCBI Taxonomy" id="37360"/>
    <lineage>
        <taxon>Eukaryota</taxon>
        <taxon>Sar</taxon>
        <taxon>Rhizaria</taxon>
        <taxon>Endomyxa</taxon>
        <taxon>Phytomyxea</taxon>
        <taxon>Plasmodiophorida</taxon>
        <taxon>Plasmodiophoridae</taxon>
        <taxon>Plasmodiophora</taxon>
    </lineage>
</organism>
<dbReference type="Pfam" id="PF00134">
    <property type="entry name" value="Cyclin_N"/>
    <property type="match status" value="1"/>
</dbReference>
<feature type="compositionally biased region" description="Polar residues" evidence="2">
    <location>
        <begin position="227"/>
        <end position="242"/>
    </location>
</feature>
<dbReference type="PANTHER" id="PTHR10026">
    <property type="entry name" value="CYCLIN"/>
    <property type="match status" value="1"/>
</dbReference>
<evidence type="ECO:0000259" key="3">
    <source>
        <dbReference type="SMART" id="SM00385"/>
    </source>
</evidence>
<evidence type="ECO:0000256" key="2">
    <source>
        <dbReference type="SAM" id="MobiDB-lite"/>
    </source>
</evidence>
<dbReference type="InterPro" id="IPR013763">
    <property type="entry name" value="Cyclin-like_dom"/>
</dbReference>
<feature type="domain" description="Cyclin-like" evidence="3">
    <location>
        <begin position="127"/>
        <end position="210"/>
    </location>
</feature>
<dbReference type="SMART" id="SM00385">
    <property type="entry name" value="CYCLIN"/>
    <property type="match status" value="2"/>
</dbReference>
<geneLocation type="mitochondrion" evidence="5"/>
<feature type="domain" description="Cyclin-like" evidence="3">
    <location>
        <begin position="16"/>
        <end position="114"/>
    </location>
</feature>
<dbReference type="GO" id="GO:0016538">
    <property type="term" value="F:cyclin-dependent protein serine/threonine kinase regulator activity"/>
    <property type="evidence" value="ECO:0007669"/>
    <property type="project" value="InterPro"/>
</dbReference>
<dbReference type="OrthoDB" id="10264655at2759"/>
<evidence type="ECO:0000313" key="7">
    <source>
        <dbReference type="Proteomes" id="UP000290189"/>
    </source>
</evidence>
<evidence type="ECO:0000256" key="1">
    <source>
        <dbReference type="RuleBase" id="RU000383"/>
    </source>
</evidence>
<dbReference type="InterPro" id="IPR006671">
    <property type="entry name" value="Cyclin_N"/>
</dbReference>
<dbReference type="InterPro" id="IPR036915">
    <property type="entry name" value="Cyclin-like_sf"/>
</dbReference>
<reference evidence="5 7" key="2">
    <citation type="submission" date="2018-03" db="EMBL/GenBank/DDBJ databases">
        <authorList>
            <person name="Fogelqvist J."/>
        </authorList>
    </citation>
    <scope>NUCLEOTIDE SEQUENCE [LARGE SCALE GENOMIC DNA]</scope>
</reference>
<dbReference type="SUPFAM" id="SSF47954">
    <property type="entry name" value="Cyclin-like"/>
    <property type="match status" value="2"/>
</dbReference>
<evidence type="ECO:0000313" key="5">
    <source>
        <dbReference type="EMBL" id="SPQ94059.1"/>
    </source>
</evidence>
<dbReference type="CDD" id="cd20546">
    <property type="entry name" value="CYCLIN_SpCG1C_ScCTK2-like_rpt2"/>
    <property type="match status" value="1"/>
</dbReference>
<keyword evidence="5" id="KW-0496">Mitochondrion</keyword>
<evidence type="ECO:0000313" key="4">
    <source>
        <dbReference type="EMBL" id="CEP00438.1"/>
    </source>
</evidence>
<comment type="similarity">
    <text evidence="1">Belongs to the cyclin family.</text>
</comment>